<gene>
    <name evidence="2" type="ORF">PV328_002641</name>
</gene>
<accession>A0AA39KJT2</accession>
<evidence type="ECO:0000313" key="2">
    <source>
        <dbReference type="EMBL" id="KAK0163962.1"/>
    </source>
</evidence>
<reference evidence="2" key="2">
    <citation type="submission" date="2023-03" db="EMBL/GenBank/DDBJ databases">
        <authorList>
            <person name="Inwood S.N."/>
            <person name="Skelly J.G."/>
            <person name="Guhlin J."/>
            <person name="Harrop T.W.R."/>
            <person name="Goldson S.G."/>
            <person name="Dearden P.K."/>
        </authorList>
    </citation>
    <scope>NUCLEOTIDE SEQUENCE</scope>
    <source>
        <strain evidence="2">Irish</strain>
        <tissue evidence="2">Whole body</tissue>
    </source>
</reference>
<keyword evidence="3" id="KW-1185">Reference proteome</keyword>
<keyword evidence="1" id="KW-0472">Membrane</keyword>
<dbReference type="AlphaFoldDB" id="A0AA39KJT2"/>
<evidence type="ECO:0008006" key="4">
    <source>
        <dbReference type="Google" id="ProtNLM"/>
    </source>
</evidence>
<reference evidence="2" key="1">
    <citation type="journal article" date="2023" name="bioRxiv">
        <title>Scaffold-level genome assemblies of two parasitoid biocontrol wasps reveal the parthenogenesis mechanism and an associated novel virus.</title>
        <authorList>
            <person name="Inwood S."/>
            <person name="Skelly J."/>
            <person name="Guhlin J."/>
            <person name="Harrop T."/>
            <person name="Goldson S."/>
            <person name="Dearden P."/>
        </authorList>
    </citation>
    <scope>NUCLEOTIDE SEQUENCE</scope>
    <source>
        <strain evidence="2">Irish</strain>
        <tissue evidence="2">Whole body</tissue>
    </source>
</reference>
<evidence type="ECO:0000313" key="3">
    <source>
        <dbReference type="Proteomes" id="UP001168990"/>
    </source>
</evidence>
<name>A0AA39KJT2_9HYME</name>
<organism evidence="2 3">
    <name type="scientific">Microctonus aethiopoides</name>
    <dbReference type="NCBI Taxonomy" id="144406"/>
    <lineage>
        <taxon>Eukaryota</taxon>
        <taxon>Metazoa</taxon>
        <taxon>Ecdysozoa</taxon>
        <taxon>Arthropoda</taxon>
        <taxon>Hexapoda</taxon>
        <taxon>Insecta</taxon>
        <taxon>Pterygota</taxon>
        <taxon>Neoptera</taxon>
        <taxon>Endopterygota</taxon>
        <taxon>Hymenoptera</taxon>
        <taxon>Apocrita</taxon>
        <taxon>Ichneumonoidea</taxon>
        <taxon>Braconidae</taxon>
        <taxon>Euphorinae</taxon>
        <taxon>Microctonus</taxon>
    </lineage>
</organism>
<proteinExistence type="predicted"/>
<feature type="transmembrane region" description="Helical" evidence="1">
    <location>
        <begin position="173"/>
        <end position="193"/>
    </location>
</feature>
<comment type="caution">
    <text evidence="2">The sequence shown here is derived from an EMBL/GenBank/DDBJ whole genome shotgun (WGS) entry which is preliminary data.</text>
</comment>
<evidence type="ECO:0000256" key="1">
    <source>
        <dbReference type="SAM" id="Phobius"/>
    </source>
</evidence>
<dbReference type="EMBL" id="JAQQBS010001422">
    <property type="protein sequence ID" value="KAK0163962.1"/>
    <property type="molecule type" value="Genomic_DNA"/>
</dbReference>
<keyword evidence="1" id="KW-0812">Transmembrane</keyword>
<sequence length="201" mass="23201">MNYQNEDDYFAFTKQTAMILEGLGIGDLIPQFKYRNISTQALSQLSKDDFITLGVHENIADNIIKQLSSRVDKQRLKIIMNTENNAQFRDIIKIGNQQLSFIQAFIKYTQLKFLQTPVDYIIDPNCNKRASEALCTVANCTIEEINNFEEILRQISKYLSEDDSKKKQSKFRIFTLISGIGVSICLIYSWRYIVDAAARRC</sequence>
<dbReference type="Proteomes" id="UP001168990">
    <property type="component" value="Unassembled WGS sequence"/>
</dbReference>
<keyword evidence="1" id="KW-1133">Transmembrane helix</keyword>
<protein>
    <recommendedName>
        <fullName evidence="4">SAM domain-containing protein</fullName>
    </recommendedName>
</protein>